<organism evidence="1 2">
    <name type="scientific">Solanum tuberosum</name>
    <name type="common">Potato</name>
    <dbReference type="NCBI Taxonomy" id="4113"/>
    <lineage>
        <taxon>Eukaryota</taxon>
        <taxon>Viridiplantae</taxon>
        <taxon>Streptophyta</taxon>
        <taxon>Embryophyta</taxon>
        <taxon>Tracheophyta</taxon>
        <taxon>Spermatophyta</taxon>
        <taxon>Magnoliopsida</taxon>
        <taxon>eudicotyledons</taxon>
        <taxon>Gunneridae</taxon>
        <taxon>Pentapetalae</taxon>
        <taxon>asterids</taxon>
        <taxon>lamiids</taxon>
        <taxon>Solanales</taxon>
        <taxon>Solanaceae</taxon>
        <taxon>Solanoideae</taxon>
        <taxon>Solaneae</taxon>
        <taxon>Solanum</taxon>
    </lineage>
</organism>
<sequence length="95" mass="10625">MKHVKGCFYLAKFAAHHPPLFLSSCFLENCSLIDFPVKAQPSFCSFKAAICDYCYIRCCFGQPKISRSHVGSLKNVLLLEDGSTAHLLGFFEESN</sequence>
<accession>M1A419</accession>
<dbReference type="OrthoDB" id="10265409at2759"/>
<keyword evidence="2" id="KW-1185">Reference proteome</keyword>
<reference evidence="2" key="1">
    <citation type="journal article" date="2011" name="Nature">
        <title>Genome sequence and analysis of the tuber crop potato.</title>
        <authorList>
            <consortium name="The Potato Genome Sequencing Consortium"/>
        </authorList>
    </citation>
    <scope>NUCLEOTIDE SEQUENCE [LARGE SCALE GENOMIC DNA]</scope>
    <source>
        <strain evidence="2">cv. DM1-3 516 R44</strain>
    </source>
</reference>
<proteinExistence type="predicted"/>
<reference evidence="1" key="2">
    <citation type="submission" date="2015-06" db="UniProtKB">
        <authorList>
            <consortium name="EnsemblPlants"/>
        </authorList>
    </citation>
    <scope>IDENTIFICATION</scope>
    <source>
        <strain evidence="1">DM1-3 516 R44</strain>
    </source>
</reference>
<dbReference type="Gramene" id="PGSC0003DMT400014348">
    <property type="protein sequence ID" value="PGSC0003DMT400014348"/>
    <property type="gene ID" value="PGSC0003DMG400005625"/>
</dbReference>
<gene>
    <name evidence="1" type="primary">LOC102604805</name>
</gene>
<dbReference type="AlphaFoldDB" id="M1A419"/>
<name>M1A419_SOLTU</name>
<dbReference type="EnsemblPlants" id="PGSC0003DMT400014348">
    <property type="protein sequence ID" value="PGSC0003DMT400014348"/>
    <property type="gene ID" value="PGSC0003DMG400005625"/>
</dbReference>
<evidence type="ECO:0000313" key="1">
    <source>
        <dbReference type="EnsemblPlants" id="PGSC0003DMT400014348"/>
    </source>
</evidence>
<dbReference type="HOGENOM" id="CLU_2376899_0_0_1"/>
<protein>
    <submittedName>
        <fullName evidence="1">Uncharacterized protein</fullName>
    </submittedName>
</protein>
<dbReference type="ExpressionAtlas" id="M1A419">
    <property type="expression patterns" value="baseline"/>
</dbReference>
<evidence type="ECO:0000313" key="2">
    <source>
        <dbReference type="Proteomes" id="UP000011115"/>
    </source>
</evidence>
<dbReference type="PROSITE" id="PS51257">
    <property type="entry name" value="PROKAR_LIPOPROTEIN"/>
    <property type="match status" value="1"/>
</dbReference>
<dbReference type="Proteomes" id="UP000011115">
    <property type="component" value="Unassembled WGS sequence"/>
</dbReference>